<comment type="caution">
    <text evidence="2">The sequence shown here is derived from an EMBL/GenBank/DDBJ whole genome shotgun (WGS) entry which is preliminary data.</text>
</comment>
<accession>A0A9W9LHU4</accession>
<reference evidence="2" key="2">
    <citation type="journal article" date="2023" name="IMA Fungus">
        <title>Comparative genomic study of the Penicillium genus elucidates a diverse pangenome and 15 lateral gene transfer events.</title>
        <authorList>
            <person name="Petersen C."/>
            <person name="Sorensen T."/>
            <person name="Nielsen M.R."/>
            <person name="Sondergaard T.E."/>
            <person name="Sorensen J.L."/>
            <person name="Fitzpatrick D.A."/>
            <person name="Frisvad J.C."/>
            <person name="Nielsen K.L."/>
        </authorList>
    </citation>
    <scope>NUCLEOTIDE SEQUENCE</scope>
    <source>
        <strain evidence="2">IBT 21917</strain>
    </source>
</reference>
<dbReference type="AlphaFoldDB" id="A0A9W9LHU4"/>
<dbReference type="Proteomes" id="UP001146351">
    <property type="component" value="Unassembled WGS sequence"/>
</dbReference>
<keyword evidence="3" id="KW-1185">Reference proteome</keyword>
<gene>
    <name evidence="2" type="ORF">N7492_009190</name>
</gene>
<dbReference type="EMBL" id="JAPQKO010000006">
    <property type="protein sequence ID" value="KAJ5156387.1"/>
    <property type="molecule type" value="Genomic_DNA"/>
</dbReference>
<evidence type="ECO:0000313" key="3">
    <source>
        <dbReference type="Proteomes" id="UP001146351"/>
    </source>
</evidence>
<feature type="region of interest" description="Disordered" evidence="1">
    <location>
        <begin position="126"/>
        <end position="145"/>
    </location>
</feature>
<reference evidence="2" key="1">
    <citation type="submission" date="2022-11" db="EMBL/GenBank/DDBJ databases">
        <authorList>
            <person name="Petersen C."/>
        </authorList>
    </citation>
    <scope>NUCLEOTIDE SEQUENCE</scope>
    <source>
        <strain evidence="2">IBT 21917</strain>
    </source>
</reference>
<protein>
    <submittedName>
        <fullName evidence="2">Uncharacterized protein</fullName>
    </submittedName>
</protein>
<dbReference type="OrthoDB" id="4740316at2759"/>
<feature type="region of interest" description="Disordered" evidence="1">
    <location>
        <begin position="78"/>
        <end position="109"/>
    </location>
</feature>
<name>A0A9W9LHU4_9EURO</name>
<evidence type="ECO:0000256" key="1">
    <source>
        <dbReference type="SAM" id="MobiDB-lite"/>
    </source>
</evidence>
<evidence type="ECO:0000313" key="2">
    <source>
        <dbReference type="EMBL" id="KAJ5156387.1"/>
    </source>
</evidence>
<proteinExistence type="predicted"/>
<sequence length="145" mass="16541">MHVLYQDINSPSRLFMITGYPSQELNTQTDKIYAEKFLPSMFEFVRHVWLQQLDIDVTSLPLEEQVTLAYGANSSAWKDQNARGGWDVWPDTAQAPKNASGERGTRNLESEDRVWVQVSKWDDANVQAVQPKDGESVQLRKITGK</sequence>
<organism evidence="2 3">
    <name type="scientific">Penicillium capsulatum</name>
    <dbReference type="NCBI Taxonomy" id="69766"/>
    <lineage>
        <taxon>Eukaryota</taxon>
        <taxon>Fungi</taxon>
        <taxon>Dikarya</taxon>
        <taxon>Ascomycota</taxon>
        <taxon>Pezizomycotina</taxon>
        <taxon>Eurotiomycetes</taxon>
        <taxon>Eurotiomycetidae</taxon>
        <taxon>Eurotiales</taxon>
        <taxon>Aspergillaceae</taxon>
        <taxon>Penicillium</taxon>
    </lineage>
</organism>